<dbReference type="EMBL" id="CP014230">
    <property type="protein sequence ID" value="AMD92161.1"/>
    <property type="molecule type" value="Genomic_DNA"/>
</dbReference>
<dbReference type="Pfam" id="PF04264">
    <property type="entry name" value="YceI"/>
    <property type="match status" value="1"/>
</dbReference>
<dbReference type="Proteomes" id="UP000063964">
    <property type="component" value="Chromosome"/>
</dbReference>
<dbReference type="SMART" id="SM00867">
    <property type="entry name" value="YceI"/>
    <property type="match status" value="1"/>
</dbReference>
<name>A0A120KMU7_9BACT</name>
<proteinExistence type="predicted"/>
<evidence type="ECO:0000313" key="4">
    <source>
        <dbReference type="Proteomes" id="UP000063964"/>
    </source>
</evidence>
<gene>
    <name evidence="3" type="ORF">AXF15_02920</name>
</gene>
<organism evidence="3 4">
    <name type="scientific">Desulfomicrobium orale DSM 12838</name>
    <dbReference type="NCBI Taxonomy" id="888061"/>
    <lineage>
        <taxon>Bacteria</taxon>
        <taxon>Pseudomonadati</taxon>
        <taxon>Thermodesulfobacteriota</taxon>
        <taxon>Desulfovibrionia</taxon>
        <taxon>Desulfovibrionales</taxon>
        <taxon>Desulfomicrobiaceae</taxon>
        <taxon>Desulfomicrobium</taxon>
    </lineage>
</organism>
<evidence type="ECO:0000313" key="3">
    <source>
        <dbReference type="EMBL" id="AMD92161.1"/>
    </source>
</evidence>
<evidence type="ECO:0000259" key="2">
    <source>
        <dbReference type="SMART" id="SM00867"/>
    </source>
</evidence>
<protein>
    <recommendedName>
        <fullName evidence="2">Lipid/polyisoprenoid-binding YceI-like domain-containing protein</fullName>
    </recommendedName>
</protein>
<feature type="signal peptide" evidence="1">
    <location>
        <begin position="1"/>
        <end position="22"/>
    </location>
</feature>
<dbReference type="AlphaFoldDB" id="A0A120KMU7"/>
<accession>A0A120KMU7</accession>
<feature type="chain" id="PRO_5007167246" description="Lipid/polyisoprenoid-binding YceI-like domain-containing protein" evidence="1">
    <location>
        <begin position="23"/>
        <end position="202"/>
    </location>
</feature>
<evidence type="ECO:0000256" key="1">
    <source>
        <dbReference type="SAM" id="SignalP"/>
    </source>
</evidence>
<dbReference type="KEGG" id="doa:AXF15_02920"/>
<reference evidence="4" key="1">
    <citation type="submission" date="2016-02" db="EMBL/GenBank/DDBJ databases">
        <authorList>
            <person name="Holder M.E."/>
            <person name="Ajami N.J."/>
            <person name="Petrosino J.F."/>
        </authorList>
    </citation>
    <scope>NUCLEOTIDE SEQUENCE [LARGE SCALE GENOMIC DNA]</scope>
    <source>
        <strain evidence="4">DSM 12838</strain>
    </source>
</reference>
<dbReference type="InterPro" id="IPR036761">
    <property type="entry name" value="TTHA0802/YceI-like_sf"/>
</dbReference>
<dbReference type="Gene3D" id="2.40.128.110">
    <property type="entry name" value="Lipid/polyisoprenoid-binding, YceI-like"/>
    <property type="match status" value="1"/>
</dbReference>
<feature type="domain" description="Lipid/polyisoprenoid-binding YceI-like" evidence="2">
    <location>
        <begin position="28"/>
        <end position="199"/>
    </location>
</feature>
<keyword evidence="1" id="KW-0732">Signal</keyword>
<dbReference type="SUPFAM" id="SSF101874">
    <property type="entry name" value="YceI-like"/>
    <property type="match status" value="1"/>
</dbReference>
<dbReference type="RefSeq" id="WP_066603104.1">
    <property type="nucleotide sequence ID" value="NZ_CP014230.1"/>
</dbReference>
<dbReference type="InterPro" id="IPR007372">
    <property type="entry name" value="Lipid/polyisoprenoid-bd_YceI"/>
</dbReference>
<dbReference type="STRING" id="888061.AXF15_02920"/>
<sequence>MRPVVLITVFLAWFLSCVPALAEEPSRRWEVDTEHAFIGFRIQHIAGHIPGVFSRFSVQMDFNPDAPEKAQFYFLVDSASVHTGLPKRDEQLRGEEFLDAANAPRIIFNSKEVLPGGDGGLTVVGDLTIKDVTAEVRVPVQILGIREHPMTDKMPGTRVLGLLAEFSINRLEFNVGSKKWSQMGLMGDTIDLTIDMELLQRG</sequence>
<keyword evidence="4" id="KW-1185">Reference proteome</keyword>
<dbReference type="PROSITE" id="PS51257">
    <property type="entry name" value="PROKAR_LIPOPROTEIN"/>
    <property type="match status" value="1"/>
</dbReference>
<dbReference type="PANTHER" id="PTHR34406">
    <property type="entry name" value="PROTEIN YCEI"/>
    <property type="match status" value="1"/>
</dbReference>
<dbReference type="PANTHER" id="PTHR34406:SF1">
    <property type="entry name" value="PROTEIN YCEI"/>
    <property type="match status" value="1"/>
</dbReference>